<dbReference type="NCBIfam" id="NF003323">
    <property type="entry name" value="PRK04334.1-3"/>
    <property type="match status" value="1"/>
</dbReference>
<dbReference type="STRING" id="1839801.Dform_00756"/>
<dbReference type="AlphaFoldDB" id="A0A1P8F6Q0"/>
<dbReference type="OrthoDB" id="9787842at2"/>
<dbReference type="KEGG" id="dfo:Dform_00756"/>
<dbReference type="SUPFAM" id="SSF143631">
    <property type="entry name" value="ApbE-like"/>
    <property type="match status" value="1"/>
</dbReference>
<dbReference type="InterPro" id="IPR003374">
    <property type="entry name" value="ApbE-like_sf"/>
</dbReference>
<gene>
    <name evidence="1" type="ORF">Dform_00756</name>
</gene>
<evidence type="ECO:0000313" key="1">
    <source>
        <dbReference type="EMBL" id="APV44110.1"/>
    </source>
</evidence>
<dbReference type="InterPro" id="IPR007183">
    <property type="entry name" value="UPF0280"/>
</dbReference>
<dbReference type="PIRSF" id="PIRSF006421">
    <property type="entry name" value="UCP006421"/>
    <property type="match status" value="1"/>
</dbReference>
<proteinExistence type="predicted"/>
<sequence>MYQPRTYRKCHESADLVSFTVSVKETNLFISAKSDLERKARKLVLKYRSILEKYVDGHPTFLTSLKPVEVEADAPLIIRDMAAAAGKAGVGPMASVAGAVAEYVGEELSKYSPDVIIENGGDIYLRSTQERLIGIYAGLSPLSGKLGIQIAPNDYPCGVCTSSGTVGHSLSFGKADAVTIIAPSATLADAVATACANIVQTAADIEKGLELASEVDGVTGAIIIVGDRVGVQGTVRLKHL</sequence>
<dbReference type="EMBL" id="CP018258">
    <property type="protein sequence ID" value="APV44110.1"/>
    <property type="molecule type" value="Genomic_DNA"/>
</dbReference>
<name>A0A1P8F6Q0_9CHLR</name>
<dbReference type="RefSeq" id="WP_076003840.1">
    <property type="nucleotide sequence ID" value="NZ_CP018258.1"/>
</dbReference>
<reference evidence="2" key="1">
    <citation type="submission" date="2016-11" db="EMBL/GenBank/DDBJ databases">
        <title>Dehalogenimonas formicexedens sp. nov., a chlorinated alkane respiring bacterium isolated from contaminated groundwater.</title>
        <authorList>
            <person name="Key T.A."/>
            <person name="Bowman K.S."/>
            <person name="Lee I."/>
            <person name="Chun J."/>
            <person name="Albuquerque L."/>
            <person name="da Costa M.S."/>
            <person name="Rainey F.A."/>
            <person name="Moe W.M."/>
        </authorList>
    </citation>
    <scope>NUCLEOTIDE SEQUENCE [LARGE SCALE GENOMIC DNA]</scope>
    <source>
        <strain evidence="2">NSZ-14</strain>
    </source>
</reference>
<dbReference type="Gene3D" id="3.10.520.10">
    <property type="entry name" value="ApbE-like domains"/>
    <property type="match status" value="1"/>
</dbReference>
<organism evidence="1 2">
    <name type="scientific">Dehalogenimonas formicexedens</name>
    <dbReference type="NCBI Taxonomy" id="1839801"/>
    <lineage>
        <taxon>Bacteria</taxon>
        <taxon>Bacillati</taxon>
        <taxon>Chloroflexota</taxon>
        <taxon>Dehalococcoidia</taxon>
        <taxon>Dehalococcoidales</taxon>
        <taxon>Dehalococcoidaceae</taxon>
        <taxon>Dehalogenimonas</taxon>
    </lineage>
</organism>
<dbReference type="Proteomes" id="UP000185934">
    <property type="component" value="Chromosome"/>
</dbReference>
<evidence type="ECO:0000313" key="2">
    <source>
        <dbReference type="Proteomes" id="UP000185934"/>
    </source>
</evidence>
<keyword evidence="2" id="KW-1185">Reference proteome</keyword>
<protein>
    <submittedName>
        <fullName evidence="1">Uncharacterized protein</fullName>
    </submittedName>
</protein>
<accession>A0A1P8F6Q0</accession>